<dbReference type="RefSeq" id="WP_204443538.1">
    <property type="nucleotide sequence ID" value="NZ_JACJKY010000001.1"/>
</dbReference>
<reference evidence="1" key="1">
    <citation type="submission" date="2020-08" db="EMBL/GenBank/DDBJ databases">
        <authorList>
            <person name="Cejkova D."/>
            <person name="Kubasova T."/>
            <person name="Jahodarova E."/>
            <person name="Rychlik I."/>
        </authorList>
    </citation>
    <scope>NUCLEOTIDE SEQUENCE</scope>
    <source>
        <strain evidence="1">An559</strain>
    </source>
</reference>
<reference evidence="1" key="2">
    <citation type="journal article" date="2021" name="Sci. Rep.">
        <title>The distribution of antibiotic resistance genes in chicken gut microbiota commensals.</title>
        <authorList>
            <person name="Juricova H."/>
            <person name="Matiasovicova J."/>
            <person name="Kubasova T."/>
            <person name="Cejkova D."/>
            <person name="Rychlik I."/>
        </authorList>
    </citation>
    <scope>NUCLEOTIDE SEQUENCE</scope>
    <source>
        <strain evidence="1">An559</strain>
    </source>
</reference>
<name>A0A938X5U0_9FIRM</name>
<evidence type="ECO:0000313" key="2">
    <source>
        <dbReference type="Proteomes" id="UP000774750"/>
    </source>
</evidence>
<organism evidence="1 2">
    <name type="scientific">Merdimmobilis hominis</name>
    <dbReference type="NCBI Taxonomy" id="2897707"/>
    <lineage>
        <taxon>Bacteria</taxon>
        <taxon>Bacillati</taxon>
        <taxon>Bacillota</taxon>
        <taxon>Clostridia</taxon>
        <taxon>Eubacteriales</taxon>
        <taxon>Oscillospiraceae</taxon>
        <taxon>Merdimmobilis</taxon>
    </lineage>
</organism>
<keyword evidence="2" id="KW-1185">Reference proteome</keyword>
<accession>A0A938X5U0</accession>
<protein>
    <submittedName>
        <fullName evidence="1">Spore coat associated protein CotJA</fullName>
    </submittedName>
</protein>
<dbReference type="InterPro" id="IPR020256">
    <property type="entry name" value="Spore_coat_CotJA"/>
</dbReference>
<dbReference type="Pfam" id="PF11007">
    <property type="entry name" value="CotJA"/>
    <property type="match status" value="1"/>
</dbReference>
<evidence type="ECO:0000313" key="1">
    <source>
        <dbReference type="EMBL" id="MBM6919620.1"/>
    </source>
</evidence>
<dbReference type="Proteomes" id="UP000774750">
    <property type="component" value="Unassembled WGS sequence"/>
</dbReference>
<proteinExistence type="predicted"/>
<dbReference type="EMBL" id="JACJKY010000001">
    <property type="protein sequence ID" value="MBM6919620.1"/>
    <property type="molecule type" value="Genomic_DNA"/>
</dbReference>
<sequence>MNEMNDNCTLFTAQPVSFAMAYVPLQPWQKVYDAAVGFDRGTIFAQLDKPFIGEEAVSNEQR</sequence>
<comment type="caution">
    <text evidence="1">The sequence shown here is derived from an EMBL/GenBank/DDBJ whole genome shotgun (WGS) entry which is preliminary data.</text>
</comment>
<gene>
    <name evidence="1" type="ORF">H6A12_00350</name>
</gene>
<dbReference type="AlphaFoldDB" id="A0A938X5U0"/>